<evidence type="ECO:0000313" key="4">
    <source>
        <dbReference type="Proteomes" id="UP000195012"/>
    </source>
</evidence>
<sequence length="1982" mass="222489">MTLQQSSGSTSMFGEWLKVLAKNNGNKPITPGKFKEAMRKNLEETWEKLKEWLTKQEANEIANFCSKDTVEWPGGPKSPFWPPYMELLCNAVLEIKYFMSGIETARVKVHGEGTSDDVDPVYESVAGADAYRRCIVGTVALSTIYGDHCKLTEVVEKIEKEIMVKVRKKHGDQKVRFNNCEGMDLNALLLGKSVLHNTIKEWVSGDRGKGWQGKWRVGGQLWSRMIQRCYKGNRAVGKPDHEATRKENLQKNKDSMVFFSRMKENDNTQNNIGGANMGDILTGDQFILEQDKLDSIFSNLTLDKDGKIDVSSLTQKIKDATKEKLTEECMKDNSKKTFCQRLQCAQKHWELKENQGGSSNSDNFWNNYVNGELGNLFNSAAASDGGTGGAHCKNASLDSANEAACKHITAKLDIVYQNSKGKHKLSDQIINCLMLKAYAEKLKEQAKQKGYCDIQPGITRAFSAANTIKEKYCRNKEPCIVCNLDDYDKLNDCPIGKNTDDKVKSKVESMLNTNKKTQDTEVQKTLATFNKENKLCERVNCTLNWYKNQKNGQDEFWNTEVQKLWTELSTAMKTNGGTGNGDCNTTDNGEATHSEKTACNFLHAGLHKLYNSSTDDVLKNNPSFRQTMGCSLLHLYAKHMKEKAICNIEKGIDKAFQLWKDPSKKATSCKGVGKGQCVPCQWNEKDNILDSCLQKITINSSTTGSTETAKTKLEKFVNDENDKIMDMAMEVNKKESLCQRFQCVSNRWIQQNNGQKRTWEDVWTEVKEQLTKLGDGIKTKRTDIQSYCNDIPKVGNKEVDKEACLLIAAGLKSLYDIQDNANGNDPVDASFKRTMQCVLLNAMADEMKEKLPCKEERSVLEGINKAFENSEKIMNIGDACKEPNKCFTCPRFTEYRNCRIKENSTTVQVTMLKDKVDDVLNKDGKAEMEKIQDQAVKDICKPCTESGTLCAQLKCVAEKWGERNKGISNGKPPSWDDVKGDFEAELKALLEDMRNTTKQAAVAKHCNGNNSAGWEAGAARDANEAACKMVAAGLQHISSIQHEYSTQNGLPRKSKNPFDHQDIQQVLSCLMLKTVVKEMKKRSKICDIQPGVDAATKAWNEIKLNCTKQPCIECKLDEDINNGDCTIGTENVNVKTKLEKILEHNDYRTNVNGTLYAITKTDQTRAPFCNRLQCIEARVKAQQTLGKNNEFWTKTGDVGKLWDELSTEMSTNGKNGNGTHCNTMDDNVSAGSPGRQPTDPEKRACQHLTAGFNKLKLSSHSNDSSYTILTNPSLRQTMGCLLLKEYAKQMQSQSKCVIESGIKKAFGSWNPITNGECTGNSPCIECKWEDNEYENCNVKINTNGTEYAKTKVQDMVKNSTLTTTMNDINLTESLCDQLKCAAPKWFQNNRTGTNGTKKDWCEFWDKAVKKTLQKMFEQIAQNGNKNATNKNDPCKDFGDNNPDSVERKACNHITAGLQHLKEIQPNDQKNQLFERTVGCIALNMYADKIRDMTKEKCPIGKDKITQMFNKWNDENNKNSSCPTSVVSGSGTNKDCFVCKREENFSDSCQLSVEDALVATKPPNGNCKTKATDAIKAQDQMKKLLEDNDQSQSQSNSIKSNITTTLSTITNMKNSFCTQIQCAAKKWNSIKKKNVNPTWDALKEDINNELALLLKNMTDGQTKPEVTTYCKNNNWDNGHKEGKTNKAACLLFAAGLKHIYTHGNGHQTGQFKGPSFEQTMGCLFLKEYAKQLKVMAKKQKDYRVHPKCSVEEGINHAFSKSKDIMENTSSQCKGTNGNNSCFVCMENQGYDGCKIGNDDIEKKVNKLFTEPKNKEHMQQTLENTVCPILLTDLLTPFLPLAPVSIGLSAMAYYLWKYFGPLGKGGPRFRRSPTEIPGSSIQEQVLDHVQQDSSHEYRLVKERKPRSAPTRTKRSGGVNRRTIIEIHFEVLDECQKEDTQLNQKDFLELLVQEFMGSEFMEEEQVPKEGVSMESVPNLGSGLLV</sequence>
<dbReference type="PROSITE" id="PS50222">
    <property type="entry name" value="EF_HAND_2"/>
    <property type="match status" value="1"/>
</dbReference>
<protein>
    <submittedName>
        <fullName evidence="3">SICAvar type I</fullName>
    </submittedName>
</protein>
<gene>
    <name evidence="3" type="ORF">PKNOH_S07444000</name>
</gene>
<dbReference type="VEuPathDB" id="PlasmoDB:PKNH_1006100"/>
<name>A0A1Y3DS85_PLAKN</name>
<dbReference type="InterPro" id="IPR024290">
    <property type="entry name" value="SICA_extracell_a"/>
</dbReference>
<comment type="caution">
    <text evidence="3">The sequence shown here is derived from an EMBL/GenBank/DDBJ whole genome shotgun (WGS) entry which is preliminary data.</text>
</comment>
<accession>A0A1Y3DS85</accession>
<dbReference type="Pfam" id="PF12879">
    <property type="entry name" value="SICA_C"/>
    <property type="match status" value="1"/>
</dbReference>
<dbReference type="Pfam" id="PF12878">
    <property type="entry name" value="SICA_beta"/>
    <property type="match status" value="7"/>
</dbReference>
<dbReference type="InterPro" id="IPR024285">
    <property type="entry name" value="SICA_extracell_b"/>
</dbReference>
<dbReference type="InterPro" id="IPR002048">
    <property type="entry name" value="EF_hand_dom"/>
</dbReference>
<dbReference type="EMBL" id="NETL01000021">
    <property type="protein sequence ID" value="OTN67100.1"/>
    <property type="molecule type" value="Genomic_DNA"/>
</dbReference>
<dbReference type="VEuPathDB" id="PlasmoDB:PKNOH_S07444000"/>
<feature type="region of interest" description="Disordered" evidence="1">
    <location>
        <begin position="1960"/>
        <end position="1982"/>
    </location>
</feature>
<evidence type="ECO:0000256" key="1">
    <source>
        <dbReference type="SAM" id="MobiDB-lite"/>
    </source>
</evidence>
<feature type="region of interest" description="Disordered" evidence="1">
    <location>
        <begin position="1212"/>
        <end position="1242"/>
    </location>
</feature>
<organism evidence="3 4">
    <name type="scientific">Plasmodium knowlesi</name>
    <dbReference type="NCBI Taxonomy" id="5850"/>
    <lineage>
        <taxon>Eukaryota</taxon>
        <taxon>Sar</taxon>
        <taxon>Alveolata</taxon>
        <taxon>Apicomplexa</taxon>
        <taxon>Aconoidasida</taxon>
        <taxon>Haemosporida</taxon>
        <taxon>Plasmodiidae</taxon>
        <taxon>Plasmodium</taxon>
        <taxon>Plasmodium (Plasmodium)</taxon>
    </lineage>
</organism>
<evidence type="ECO:0000313" key="3">
    <source>
        <dbReference type="EMBL" id="OTN67100.1"/>
    </source>
</evidence>
<proteinExistence type="predicted"/>
<reference evidence="3 4" key="1">
    <citation type="submission" date="2017-05" db="EMBL/GenBank/DDBJ databases">
        <title>PacBio assembly of a Plasmodium knowlesi genome sequence with Hi-C correction and manual annotation of the SICAvar gene family.</title>
        <authorList>
            <person name="Lapp S.A."/>
            <person name="Geraldo J.A."/>
            <person name="Chien J.-T."/>
            <person name="Ay F."/>
            <person name="Pakala S.B."/>
            <person name="Batugedara G."/>
            <person name="Humphrey J.C."/>
            <person name="Debarry J.D."/>
            <person name="Le Roch K.G."/>
            <person name="Galinski M.R."/>
            <person name="Kissinger J.C."/>
        </authorList>
    </citation>
    <scope>NUCLEOTIDE SEQUENCE [LARGE SCALE GENOMIC DNA]</scope>
    <source>
        <strain evidence="4">Malayan Strain Pk1 (A+)</strain>
    </source>
</reference>
<feature type="compositionally biased region" description="Polar residues" evidence="1">
    <location>
        <begin position="1212"/>
        <end position="1230"/>
    </location>
</feature>
<dbReference type="Proteomes" id="UP000195012">
    <property type="component" value="Unassembled WGS sequence"/>
</dbReference>
<feature type="domain" description="EF-hand" evidence="2">
    <location>
        <begin position="288"/>
        <end position="323"/>
    </location>
</feature>
<evidence type="ECO:0000259" key="2">
    <source>
        <dbReference type="PROSITE" id="PS50222"/>
    </source>
</evidence>
<dbReference type="InterPro" id="IPR024288">
    <property type="entry name" value="SICA_C"/>
</dbReference>
<dbReference type="Pfam" id="PF12887">
    <property type="entry name" value="SICA_alpha"/>
    <property type="match status" value="1"/>
</dbReference>
<dbReference type="VEuPathDB" id="PlasmoDB:PKA1H_110015300"/>
<dbReference type="GO" id="GO:0005509">
    <property type="term" value="F:calcium ion binding"/>
    <property type="evidence" value="ECO:0007669"/>
    <property type="project" value="InterPro"/>
</dbReference>